<evidence type="ECO:0000256" key="11">
    <source>
        <dbReference type="ARBA" id="ARBA00039461"/>
    </source>
</evidence>
<name>A0A225MEY8_9BURK</name>
<evidence type="ECO:0000256" key="9">
    <source>
        <dbReference type="ARBA" id="ARBA00037335"/>
    </source>
</evidence>
<dbReference type="Gene3D" id="3.40.980.20">
    <property type="entry name" value="Four-carbon acid sugar kinase, nucleotide binding domain"/>
    <property type="match status" value="1"/>
</dbReference>
<dbReference type="AlphaFoldDB" id="A0A225MEY8"/>
<comment type="catalytic activity">
    <reaction evidence="8">
        <text>3-dehydro-D-erythronate + ATP = 3-dehydro-4-O-phospho-D-erythronate + ADP + H(+)</text>
        <dbReference type="Rhea" id="RHEA:52556"/>
        <dbReference type="ChEBI" id="CHEBI:15378"/>
        <dbReference type="ChEBI" id="CHEBI:30616"/>
        <dbReference type="ChEBI" id="CHEBI:57958"/>
        <dbReference type="ChEBI" id="CHEBI:136593"/>
        <dbReference type="ChEBI" id="CHEBI:456216"/>
        <dbReference type="EC" id="2.7.1.217"/>
    </reaction>
</comment>
<evidence type="ECO:0000256" key="5">
    <source>
        <dbReference type="ARBA" id="ARBA00022840"/>
    </source>
</evidence>
<dbReference type="EC" id="2.7.1.217" evidence="10"/>
<dbReference type="GO" id="GO:0005524">
    <property type="term" value="F:ATP binding"/>
    <property type="evidence" value="ECO:0007669"/>
    <property type="project" value="UniProtKB-KW"/>
</dbReference>
<dbReference type="RefSeq" id="WP_088604533.1">
    <property type="nucleotide sequence ID" value="NZ_NJIH01000009.1"/>
</dbReference>
<evidence type="ECO:0000256" key="10">
    <source>
        <dbReference type="ARBA" id="ARBA00039095"/>
    </source>
</evidence>
<protein>
    <recommendedName>
        <fullName evidence="11">3-oxo-tetronate kinase</fullName>
        <ecNumber evidence="10">2.7.1.217</ecNumber>
    </recommendedName>
    <alternativeName>
        <fullName evidence="12">3-dehydrotetronate 4-kinase</fullName>
    </alternativeName>
</protein>
<evidence type="ECO:0000259" key="14">
    <source>
        <dbReference type="Pfam" id="PF17042"/>
    </source>
</evidence>
<accession>A0A225MEY8</accession>
<evidence type="ECO:0000256" key="7">
    <source>
        <dbReference type="ARBA" id="ARBA00035898"/>
    </source>
</evidence>
<evidence type="ECO:0000259" key="13">
    <source>
        <dbReference type="Pfam" id="PF07005"/>
    </source>
</evidence>
<dbReference type="Proteomes" id="UP000214603">
    <property type="component" value="Unassembled WGS sequence"/>
</dbReference>
<dbReference type="OrthoDB" id="191465at2"/>
<dbReference type="InterPro" id="IPR037051">
    <property type="entry name" value="4-carb_acid_sugar_kinase_N_sf"/>
</dbReference>
<comment type="caution">
    <text evidence="15">The sequence shown here is derived from an EMBL/GenBank/DDBJ whole genome shotgun (WGS) entry which is preliminary data.</text>
</comment>
<evidence type="ECO:0000256" key="2">
    <source>
        <dbReference type="ARBA" id="ARBA00022679"/>
    </source>
</evidence>
<keyword evidence="16" id="KW-1185">Reference proteome</keyword>
<keyword evidence="6" id="KW-0119">Carbohydrate metabolism</keyword>
<dbReference type="EMBL" id="NJIH01000009">
    <property type="protein sequence ID" value="OWT57529.1"/>
    <property type="molecule type" value="Genomic_DNA"/>
</dbReference>
<dbReference type="GO" id="GO:0016301">
    <property type="term" value="F:kinase activity"/>
    <property type="evidence" value="ECO:0007669"/>
    <property type="project" value="UniProtKB-KW"/>
</dbReference>
<organism evidence="15 16">
    <name type="scientific">Candidimonas nitroreducens</name>
    <dbReference type="NCBI Taxonomy" id="683354"/>
    <lineage>
        <taxon>Bacteria</taxon>
        <taxon>Pseudomonadati</taxon>
        <taxon>Pseudomonadota</taxon>
        <taxon>Betaproteobacteria</taxon>
        <taxon>Burkholderiales</taxon>
        <taxon>Alcaligenaceae</taxon>
        <taxon>Candidimonas</taxon>
    </lineage>
</organism>
<dbReference type="SUPFAM" id="SSF142764">
    <property type="entry name" value="YgbK-like"/>
    <property type="match status" value="1"/>
</dbReference>
<evidence type="ECO:0000256" key="12">
    <source>
        <dbReference type="ARBA" id="ARBA00041377"/>
    </source>
</evidence>
<sequence length="428" mass="45020">MAILLGCIADDFTGATDLAGMLQQAGMRTIQIIGVPSTPLPADTAADAVVIALKSRTTPARQAVEDSLAALQWLKSAGCRQFYFKYCSTFDSTDRGNIGPVIDALMEATGSEITIACPAFPENERTVYKGHLFVGDTLLAESGMRNHPLTPMTDSNLPRVLQRQTRHTVGLIEHRIVAAGSNAIHESLLQLQTQGVKIAIVDATSNADLVQIGAACAPFPLVTGGSGLALGLPQNFRAQGLLHPVEPAQQAPSTDGLRAILSGSCSQTSQAQLRHILDYGVPGFALDPLQLAATSDALPRLVDDVMAWATPRVENGPVIVYATAAADKVKRVQSALGAERAGAIIEEALAAIAKRLVEAGVRQLIVAGGETSGAVVTALGINRLRIGRQIDPGVPWTVSLGDRPIALALKSGNFGSTDFFEKAWDKVP</sequence>
<dbReference type="Gene3D" id="3.40.50.10840">
    <property type="entry name" value="Putative sugar-binding, N-terminal domain"/>
    <property type="match status" value="1"/>
</dbReference>
<feature type="domain" description="Four-carbon acid sugar kinase nucleotide binding" evidence="14">
    <location>
        <begin position="259"/>
        <end position="420"/>
    </location>
</feature>
<keyword evidence="2" id="KW-0808">Transferase</keyword>
<dbReference type="InterPro" id="IPR042213">
    <property type="entry name" value="NBD_C_sf"/>
</dbReference>
<gene>
    <name evidence="15" type="ORF">CEY11_16620</name>
</gene>
<dbReference type="NCBIfam" id="NF043035">
    <property type="entry name" value="OxoTetrKin"/>
    <property type="match status" value="1"/>
</dbReference>
<keyword evidence="3" id="KW-0547">Nucleotide-binding</keyword>
<dbReference type="Pfam" id="PF07005">
    <property type="entry name" value="SBD_N"/>
    <property type="match status" value="1"/>
</dbReference>
<evidence type="ECO:0000313" key="16">
    <source>
        <dbReference type="Proteomes" id="UP000214603"/>
    </source>
</evidence>
<dbReference type="InterPro" id="IPR050007">
    <property type="entry name" value="OtnK"/>
</dbReference>
<comment type="function">
    <text evidence="9">Catalyzes the ATP-dependent phosphorylation of 3-oxo-tetronate to 3-oxo-tetronate 4-phosphate.</text>
</comment>
<dbReference type="Pfam" id="PF17042">
    <property type="entry name" value="NBD_C"/>
    <property type="match status" value="1"/>
</dbReference>
<evidence type="ECO:0000256" key="1">
    <source>
        <dbReference type="ARBA" id="ARBA00005715"/>
    </source>
</evidence>
<reference evidence="16" key="1">
    <citation type="submission" date="2017-06" db="EMBL/GenBank/DDBJ databases">
        <title>Herbaspirillum phytohormonus sp. nov., isolated from the root nodule of Robinia pseudoacacia in lead-zinc mine.</title>
        <authorList>
            <person name="Fan M."/>
            <person name="Lin Y."/>
        </authorList>
    </citation>
    <scope>NUCLEOTIDE SEQUENCE [LARGE SCALE GENOMIC DNA]</scope>
    <source>
        <strain evidence="16">SC-089</strain>
    </source>
</reference>
<comment type="catalytic activity">
    <reaction evidence="7">
        <text>3-dehydro-L-erythronate + ATP = 3-dehydro-4-O-phospho-L-erythronate + ADP + H(+)</text>
        <dbReference type="Rhea" id="RHEA:52552"/>
        <dbReference type="ChEBI" id="CHEBI:15378"/>
        <dbReference type="ChEBI" id="CHEBI:30616"/>
        <dbReference type="ChEBI" id="CHEBI:136592"/>
        <dbReference type="ChEBI" id="CHEBI:136670"/>
        <dbReference type="ChEBI" id="CHEBI:456216"/>
        <dbReference type="EC" id="2.7.1.217"/>
    </reaction>
</comment>
<keyword evidence="5" id="KW-0067">ATP-binding</keyword>
<keyword evidence="4" id="KW-0418">Kinase</keyword>
<proteinExistence type="inferred from homology"/>
<feature type="domain" description="Four-carbon acid sugar kinase N-terminal" evidence="13">
    <location>
        <begin position="5"/>
        <end position="231"/>
    </location>
</feature>
<evidence type="ECO:0000256" key="6">
    <source>
        <dbReference type="ARBA" id="ARBA00023277"/>
    </source>
</evidence>
<dbReference type="InterPro" id="IPR031475">
    <property type="entry name" value="NBD_C"/>
</dbReference>
<evidence type="ECO:0000256" key="3">
    <source>
        <dbReference type="ARBA" id="ARBA00022741"/>
    </source>
</evidence>
<dbReference type="InterPro" id="IPR010737">
    <property type="entry name" value="4-carb_acid_sugar_kinase_N"/>
</dbReference>
<evidence type="ECO:0000256" key="4">
    <source>
        <dbReference type="ARBA" id="ARBA00022777"/>
    </source>
</evidence>
<evidence type="ECO:0000313" key="15">
    <source>
        <dbReference type="EMBL" id="OWT57529.1"/>
    </source>
</evidence>
<comment type="similarity">
    <text evidence="1">Belongs to the four-carbon acid sugar kinase family.</text>
</comment>
<evidence type="ECO:0000256" key="8">
    <source>
        <dbReference type="ARBA" id="ARBA00036346"/>
    </source>
</evidence>